<comment type="caution">
    <text evidence="1">The sequence shown here is derived from an EMBL/GenBank/DDBJ whole genome shotgun (WGS) entry which is preliminary data.</text>
</comment>
<reference evidence="1" key="1">
    <citation type="submission" date="2020-09" db="EMBL/GenBank/DDBJ databases">
        <authorList>
            <person name="Kim M.K."/>
        </authorList>
    </citation>
    <scope>NUCLEOTIDE SEQUENCE</scope>
    <source>
        <strain evidence="1">BT664</strain>
    </source>
</reference>
<sequence>MIHTQSHGVKCDSVQRCNGSKNGQPKYQDAPCRYRGLFVLGAGRKAAQ</sequence>
<proteinExistence type="predicted"/>
<evidence type="ECO:0000313" key="1">
    <source>
        <dbReference type="EMBL" id="MBD2769210.1"/>
    </source>
</evidence>
<accession>A0A927GK85</accession>
<protein>
    <submittedName>
        <fullName evidence="1">Uncharacterized protein</fullName>
    </submittedName>
</protein>
<dbReference type="RefSeq" id="WP_191006018.1">
    <property type="nucleotide sequence ID" value="NZ_JACXAD010000017.1"/>
</dbReference>
<dbReference type="Proteomes" id="UP000612233">
    <property type="component" value="Unassembled WGS sequence"/>
</dbReference>
<gene>
    <name evidence="1" type="ORF">IC235_15060</name>
</gene>
<dbReference type="EMBL" id="JACXAD010000017">
    <property type="protein sequence ID" value="MBD2769210.1"/>
    <property type="molecule type" value="Genomic_DNA"/>
</dbReference>
<evidence type="ECO:0000313" key="2">
    <source>
        <dbReference type="Proteomes" id="UP000612233"/>
    </source>
</evidence>
<keyword evidence="2" id="KW-1185">Reference proteome</keyword>
<name>A0A927GK85_9BACT</name>
<organism evidence="1 2">
    <name type="scientific">Hymenobacter montanus</name>
    <dbReference type="NCBI Taxonomy" id="2771359"/>
    <lineage>
        <taxon>Bacteria</taxon>
        <taxon>Pseudomonadati</taxon>
        <taxon>Bacteroidota</taxon>
        <taxon>Cytophagia</taxon>
        <taxon>Cytophagales</taxon>
        <taxon>Hymenobacteraceae</taxon>
        <taxon>Hymenobacter</taxon>
    </lineage>
</organism>
<dbReference type="AlphaFoldDB" id="A0A927GK85"/>